<feature type="domain" description="Cell envelope-related transcriptional attenuator" evidence="2">
    <location>
        <begin position="65"/>
        <end position="208"/>
    </location>
</feature>
<reference evidence="3 4" key="1">
    <citation type="submission" date="2015-03" db="EMBL/GenBank/DDBJ databases">
        <authorList>
            <person name="Murphy D."/>
        </authorList>
    </citation>
    <scope>NUCLEOTIDE SEQUENCE [LARGE SCALE GENOMIC DNA]</scope>
    <source>
        <strain evidence="3 4">OL-4</strain>
    </source>
</reference>
<sequence length="297" mass="34069">MKKVSGRTLVLLLLMFASFFLLINKSYLFNKQLFAESIEKKADRGKDINILLLGIDARPGEKVARSDTIILLSIHPSIKKGVLLWIPRDTRLDAPIKGSYKINSINFYKGPEKTCEVVGQLLDIDVDYYMTVNFKGFEKIIDQLGGVDMDVDINLYSAQSNVYLHKGRQHLNGKEALKYVRFRNFPSADLGRTERQQKLIKALMERMSQPIFIMKIPALLPQLEENISTNLSFKDLLYLSQMEYLLNSNHTYTQTLPGYNYIDRHSGASYWIVDRQVAASVIKSVINGHRYKVQEKP</sequence>
<name>A0A0E4GBS2_9FIRM</name>
<dbReference type="PANTHER" id="PTHR33392">
    <property type="entry name" value="POLYISOPRENYL-TEICHOIC ACID--PEPTIDOGLYCAN TEICHOIC ACID TRANSFERASE TAGU"/>
    <property type="match status" value="1"/>
</dbReference>
<dbReference type="PANTHER" id="PTHR33392:SF6">
    <property type="entry name" value="POLYISOPRENYL-TEICHOIC ACID--PEPTIDOGLYCAN TEICHOIC ACID TRANSFERASE TAGU"/>
    <property type="match status" value="1"/>
</dbReference>
<dbReference type="Pfam" id="PF03816">
    <property type="entry name" value="LytR_cpsA_psr"/>
    <property type="match status" value="1"/>
</dbReference>
<dbReference type="AlphaFoldDB" id="A0A0E4GBS2"/>
<evidence type="ECO:0000256" key="1">
    <source>
        <dbReference type="ARBA" id="ARBA00006068"/>
    </source>
</evidence>
<protein>
    <submittedName>
        <fullName evidence="3">Cell envelope-related transcriptional attenuator</fullName>
    </submittedName>
</protein>
<dbReference type="NCBIfam" id="TIGR00350">
    <property type="entry name" value="lytR_cpsA_psr"/>
    <property type="match status" value="1"/>
</dbReference>
<gene>
    <name evidence="3" type="ORF">54</name>
</gene>
<proteinExistence type="inferred from homology"/>
<dbReference type="EMBL" id="CGIH01000002">
    <property type="protein sequence ID" value="CFW96815.1"/>
    <property type="molecule type" value="Genomic_DNA"/>
</dbReference>
<dbReference type="Proteomes" id="UP000045545">
    <property type="component" value="Unassembled WGS sequence"/>
</dbReference>
<evidence type="ECO:0000313" key="4">
    <source>
        <dbReference type="Proteomes" id="UP000045545"/>
    </source>
</evidence>
<dbReference type="STRING" id="690567.54"/>
<dbReference type="InterPro" id="IPR050922">
    <property type="entry name" value="LytR/CpsA/Psr_CW_biosynth"/>
</dbReference>
<accession>A0A0E4GBS2</accession>
<dbReference type="InterPro" id="IPR004474">
    <property type="entry name" value="LytR_CpsA_psr"/>
</dbReference>
<evidence type="ECO:0000259" key="2">
    <source>
        <dbReference type="Pfam" id="PF03816"/>
    </source>
</evidence>
<dbReference type="RefSeq" id="WP_052729493.1">
    <property type="nucleotide sequence ID" value="NZ_CGIH01000002.1"/>
</dbReference>
<keyword evidence="4" id="KW-1185">Reference proteome</keyword>
<dbReference type="Gene3D" id="3.40.630.190">
    <property type="entry name" value="LCP protein"/>
    <property type="match status" value="1"/>
</dbReference>
<evidence type="ECO:0000313" key="3">
    <source>
        <dbReference type="EMBL" id="CFW96815.1"/>
    </source>
</evidence>
<organism evidence="3 4">
    <name type="scientific">Syntrophomonas zehnderi OL-4</name>
    <dbReference type="NCBI Taxonomy" id="690567"/>
    <lineage>
        <taxon>Bacteria</taxon>
        <taxon>Bacillati</taxon>
        <taxon>Bacillota</taxon>
        <taxon>Clostridia</taxon>
        <taxon>Eubacteriales</taxon>
        <taxon>Syntrophomonadaceae</taxon>
        <taxon>Syntrophomonas</taxon>
    </lineage>
</organism>
<comment type="similarity">
    <text evidence="1">Belongs to the LytR/CpsA/Psr (LCP) family.</text>
</comment>